<proteinExistence type="predicted"/>
<accession>A0A369I0Q5</accession>
<comment type="caution">
    <text evidence="1">The sequence shown here is derived from an EMBL/GenBank/DDBJ whole genome shotgun (WGS) entry which is preliminary data.</text>
</comment>
<keyword evidence="2" id="KW-1185">Reference proteome</keyword>
<dbReference type="Proteomes" id="UP000253141">
    <property type="component" value="Unassembled WGS sequence"/>
</dbReference>
<evidence type="ECO:0000313" key="2">
    <source>
        <dbReference type="Proteomes" id="UP000253141"/>
    </source>
</evidence>
<organism evidence="1 2">
    <name type="scientific">Runella aurantiaca</name>
    <dbReference type="NCBI Taxonomy" id="2282308"/>
    <lineage>
        <taxon>Bacteria</taxon>
        <taxon>Pseudomonadati</taxon>
        <taxon>Bacteroidota</taxon>
        <taxon>Cytophagia</taxon>
        <taxon>Cytophagales</taxon>
        <taxon>Spirosomataceae</taxon>
        <taxon>Runella</taxon>
    </lineage>
</organism>
<dbReference type="InterPro" id="IPR041055">
    <property type="entry name" value="Kinase-PolyVal"/>
</dbReference>
<sequence>MRDEIRDILSRIGEVTDRNLIQTALLYLSTSESTGRTTQKTELFSKKDEVKLLSLFSTQYDYWHSLIDDNQYIGEGAEQQVFLNNDGKSVTQINDAIFYESWKEYFISLLIHNFLFPSTHYELLGFYLKDNNFYSVVKQSFIESTQPTDLDELRKFLERNGFKHKRNNDYYHPEWGIILKIYTTKMS</sequence>
<protein>
    <submittedName>
        <fullName evidence="1">Uncharacterized protein</fullName>
    </submittedName>
</protein>
<dbReference type="EMBL" id="QPIW01000031">
    <property type="protein sequence ID" value="RDB03118.1"/>
    <property type="molecule type" value="Genomic_DNA"/>
</dbReference>
<name>A0A369I0Q5_9BACT</name>
<evidence type="ECO:0000313" key="1">
    <source>
        <dbReference type="EMBL" id="RDB03118.1"/>
    </source>
</evidence>
<reference evidence="1 2" key="1">
    <citation type="submission" date="2018-07" db="EMBL/GenBank/DDBJ databases">
        <title>Genome analysis of Runella aurantiaca.</title>
        <authorList>
            <person name="Yang X."/>
        </authorList>
    </citation>
    <scope>NUCLEOTIDE SEQUENCE [LARGE SCALE GENOMIC DNA]</scope>
    <source>
        <strain evidence="1 2">YX9</strain>
    </source>
</reference>
<dbReference type="Pfam" id="PF18762">
    <property type="entry name" value="Kinase-PolyVal"/>
    <property type="match status" value="1"/>
</dbReference>
<dbReference type="AlphaFoldDB" id="A0A369I0Q5"/>
<dbReference type="OrthoDB" id="1079625at2"/>
<gene>
    <name evidence="1" type="ORF">DVG78_25495</name>
</gene>